<keyword evidence="2" id="KW-1185">Reference proteome</keyword>
<dbReference type="Pfam" id="PF00756">
    <property type="entry name" value="Esterase"/>
    <property type="match status" value="1"/>
</dbReference>
<name>A0ABU3CNX6_9FLAO</name>
<dbReference type="SUPFAM" id="SSF63829">
    <property type="entry name" value="Calcium-dependent phosphotriesterase"/>
    <property type="match status" value="1"/>
</dbReference>
<reference evidence="1 2" key="1">
    <citation type="submission" date="2023-09" db="EMBL/GenBank/DDBJ databases">
        <authorList>
            <person name="Rey-Velasco X."/>
        </authorList>
    </citation>
    <scope>NUCLEOTIDE SEQUENCE [LARGE SCALE GENOMIC DNA]</scope>
    <source>
        <strain evidence="1 2">F260</strain>
    </source>
</reference>
<keyword evidence="1" id="KW-0378">Hydrolase</keyword>
<dbReference type="Proteomes" id="UP001245285">
    <property type="component" value="Unassembled WGS sequence"/>
</dbReference>
<organism evidence="1 2">
    <name type="scientific">Autumnicola lenta</name>
    <dbReference type="NCBI Taxonomy" id="3075593"/>
    <lineage>
        <taxon>Bacteria</taxon>
        <taxon>Pseudomonadati</taxon>
        <taxon>Bacteroidota</taxon>
        <taxon>Flavobacteriia</taxon>
        <taxon>Flavobacteriales</taxon>
        <taxon>Flavobacteriaceae</taxon>
        <taxon>Autumnicola</taxon>
    </lineage>
</organism>
<dbReference type="InterPro" id="IPR000801">
    <property type="entry name" value="Esterase-like"/>
</dbReference>
<dbReference type="PANTHER" id="PTHR48098:SF3">
    <property type="entry name" value="IRON(III) ENTEROBACTIN ESTERASE"/>
    <property type="match status" value="1"/>
</dbReference>
<dbReference type="Gene3D" id="3.40.50.1820">
    <property type="entry name" value="alpha/beta hydrolase"/>
    <property type="match status" value="1"/>
</dbReference>
<dbReference type="InterPro" id="IPR029058">
    <property type="entry name" value="AB_hydrolase_fold"/>
</dbReference>
<evidence type="ECO:0000313" key="1">
    <source>
        <dbReference type="EMBL" id="MDT0648054.1"/>
    </source>
</evidence>
<comment type="caution">
    <text evidence="1">The sequence shown here is derived from an EMBL/GenBank/DDBJ whole genome shotgun (WGS) entry which is preliminary data.</text>
</comment>
<dbReference type="GO" id="GO:0016787">
    <property type="term" value="F:hydrolase activity"/>
    <property type="evidence" value="ECO:0007669"/>
    <property type="project" value="UniProtKB-KW"/>
</dbReference>
<dbReference type="PANTHER" id="PTHR48098">
    <property type="entry name" value="ENTEROCHELIN ESTERASE-RELATED"/>
    <property type="match status" value="1"/>
</dbReference>
<gene>
    <name evidence="1" type="ORF">RM545_15250</name>
</gene>
<dbReference type="InterPro" id="IPR050583">
    <property type="entry name" value="Mycobacterial_A85_antigen"/>
</dbReference>
<evidence type="ECO:0000313" key="2">
    <source>
        <dbReference type="Proteomes" id="UP001245285"/>
    </source>
</evidence>
<dbReference type="EMBL" id="JAVRHO010000027">
    <property type="protein sequence ID" value="MDT0648054.1"/>
    <property type="molecule type" value="Genomic_DNA"/>
</dbReference>
<sequence>MKDLIFCCLFFLFPILICTSQSQQDIPKGEIKGPYIWKSKIYPGTEREYWIYVPQQYDQNKPACLMVMQDGLPGANWWNLPTALDSLIATQKIPVIIGVLIGHGKVAAENESFPRYNRSFEYDATGDNYSRLLMEEILPEVNKTYNISSDPNDRSIAGASSGAIAAFNVAWEHPDAFRRVMSAIGSYVHLRGGEDIPKLIRVSEPRPIRVFLEDGSNDLNIYAGDWWMANQTMLSALKWSGYEVEHNWGDGGHSGEHAASIISDALTWLWKDYPEPVKTHPENTSRRVDVLIPGEPWKEIPLKNLKADQIAVNQEGEIFFSEEKAVYKLNETGDPVLFAELNSNISGLSFHSDGKLYIGDPENRKLLSINNIGNIAEVISDVEPKFLAVSNKGIYFSEAEANRIGFFNFTDKELQYFDVPGEPGGLAISAEQTFLNVAISDGLFGYSFKIEENGSLNYGQDYIHYYKPYGNPFPLAEGLAVDSDNNVYTATSLGIQVSDQLGRINFIFSNPEDNPTDVKIGGENFNTLYLSANGKIFSRKINAKGVLSWKSPVTPPEPGL</sequence>
<accession>A0ABU3CNX6</accession>
<dbReference type="Gene3D" id="2.120.10.30">
    <property type="entry name" value="TolB, C-terminal domain"/>
    <property type="match status" value="1"/>
</dbReference>
<dbReference type="InterPro" id="IPR011042">
    <property type="entry name" value="6-blade_b-propeller_TolB-like"/>
</dbReference>
<dbReference type="SUPFAM" id="SSF53474">
    <property type="entry name" value="alpha/beta-Hydrolases"/>
    <property type="match status" value="1"/>
</dbReference>
<proteinExistence type="predicted"/>
<protein>
    <submittedName>
        <fullName evidence="1">Alpha/beta hydrolase-fold protein</fullName>
    </submittedName>
</protein>
<dbReference type="RefSeq" id="WP_311496154.1">
    <property type="nucleotide sequence ID" value="NZ_JAVRHO010000027.1"/>
</dbReference>